<name>A0AAV5QSB2_9ASCO</name>
<dbReference type="InterPro" id="IPR050164">
    <property type="entry name" value="Peptidase_C19"/>
</dbReference>
<proteinExistence type="inferred from homology"/>
<keyword evidence="4 7" id="KW-0833">Ubl conjugation pathway</keyword>
<feature type="compositionally biased region" description="Basic and acidic residues" evidence="8">
    <location>
        <begin position="747"/>
        <end position="757"/>
    </location>
</feature>
<dbReference type="PANTHER" id="PTHR24006:SF888">
    <property type="entry name" value="UBIQUITIN CARBOXYL-TERMINAL HYDROLASE 30"/>
    <property type="match status" value="1"/>
</dbReference>
<evidence type="ECO:0000256" key="3">
    <source>
        <dbReference type="ARBA" id="ARBA00022670"/>
    </source>
</evidence>
<dbReference type="InterPro" id="IPR001394">
    <property type="entry name" value="Peptidase_C19_UCH"/>
</dbReference>
<dbReference type="GO" id="GO:0005829">
    <property type="term" value="C:cytosol"/>
    <property type="evidence" value="ECO:0007669"/>
    <property type="project" value="TreeGrafter"/>
</dbReference>
<organism evidence="11 12">
    <name type="scientific">Saccharomycopsis crataegensis</name>
    <dbReference type="NCBI Taxonomy" id="43959"/>
    <lineage>
        <taxon>Eukaryota</taxon>
        <taxon>Fungi</taxon>
        <taxon>Dikarya</taxon>
        <taxon>Ascomycota</taxon>
        <taxon>Saccharomycotina</taxon>
        <taxon>Saccharomycetes</taxon>
        <taxon>Saccharomycopsidaceae</taxon>
        <taxon>Saccharomycopsis</taxon>
    </lineage>
</organism>
<dbReference type="PROSITE" id="PS00972">
    <property type="entry name" value="USP_1"/>
    <property type="match status" value="1"/>
</dbReference>
<protein>
    <recommendedName>
        <fullName evidence="7">Ubiquitin carboxyl-terminal hydrolase</fullName>
        <ecNumber evidence="7">3.4.19.12</ecNumber>
    </recommendedName>
</protein>
<dbReference type="InterPro" id="IPR018200">
    <property type="entry name" value="USP_CS"/>
</dbReference>
<feature type="transmembrane region" description="Helical" evidence="9">
    <location>
        <begin position="29"/>
        <end position="53"/>
    </location>
</feature>
<evidence type="ECO:0000256" key="8">
    <source>
        <dbReference type="SAM" id="MobiDB-lite"/>
    </source>
</evidence>
<evidence type="ECO:0000256" key="1">
    <source>
        <dbReference type="ARBA" id="ARBA00000707"/>
    </source>
</evidence>
<evidence type="ECO:0000256" key="2">
    <source>
        <dbReference type="ARBA" id="ARBA00009085"/>
    </source>
</evidence>
<feature type="compositionally biased region" description="Polar residues" evidence="8">
    <location>
        <begin position="158"/>
        <end position="169"/>
    </location>
</feature>
<dbReference type="RefSeq" id="XP_064854412.1">
    <property type="nucleotide sequence ID" value="XM_064998340.1"/>
</dbReference>
<evidence type="ECO:0000256" key="4">
    <source>
        <dbReference type="ARBA" id="ARBA00022786"/>
    </source>
</evidence>
<evidence type="ECO:0000256" key="5">
    <source>
        <dbReference type="ARBA" id="ARBA00022801"/>
    </source>
</evidence>
<feature type="domain" description="USP" evidence="10">
    <location>
        <begin position="119"/>
        <end position="679"/>
    </location>
</feature>
<gene>
    <name evidence="11" type="ORF">DASC09_047410</name>
</gene>
<dbReference type="Proteomes" id="UP001360560">
    <property type="component" value="Unassembled WGS sequence"/>
</dbReference>
<dbReference type="PROSITE" id="PS00973">
    <property type="entry name" value="USP_2"/>
    <property type="match status" value="1"/>
</dbReference>
<dbReference type="GO" id="GO:0006508">
    <property type="term" value="P:proteolysis"/>
    <property type="evidence" value="ECO:0007669"/>
    <property type="project" value="UniProtKB-KW"/>
</dbReference>
<keyword evidence="6 7" id="KW-0788">Thiol protease</keyword>
<evidence type="ECO:0000313" key="11">
    <source>
        <dbReference type="EMBL" id="GMM37416.1"/>
    </source>
</evidence>
<keyword evidence="3 7" id="KW-0645">Protease</keyword>
<accession>A0AAV5QSB2</accession>
<evidence type="ECO:0000313" key="12">
    <source>
        <dbReference type="Proteomes" id="UP001360560"/>
    </source>
</evidence>
<comment type="similarity">
    <text evidence="2 7">Belongs to the peptidase C19 family.</text>
</comment>
<keyword evidence="5 7" id="KW-0378">Hydrolase</keyword>
<feature type="region of interest" description="Disordered" evidence="8">
    <location>
        <begin position="158"/>
        <end position="191"/>
    </location>
</feature>
<dbReference type="SUPFAM" id="SSF54001">
    <property type="entry name" value="Cysteine proteinases"/>
    <property type="match status" value="1"/>
</dbReference>
<dbReference type="Pfam" id="PF00443">
    <property type="entry name" value="UCH"/>
    <property type="match status" value="1"/>
</dbReference>
<evidence type="ECO:0000256" key="9">
    <source>
        <dbReference type="SAM" id="Phobius"/>
    </source>
</evidence>
<dbReference type="PANTHER" id="PTHR24006">
    <property type="entry name" value="UBIQUITIN CARBOXYL-TERMINAL HYDROLASE"/>
    <property type="match status" value="1"/>
</dbReference>
<evidence type="ECO:0000256" key="6">
    <source>
        <dbReference type="ARBA" id="ARBA00022807"/>
    </source>
</evidence>
<feature type="compositionally biased region" description="Acidic residues" evidence="8">
    <location>
        <begin position="727"/>
        <end position="746"/>
    </location>
</feature>
<dbReference type="InterPro" id="IPR038765">
    <property type="entry name" value="Papain-like_cys_pep_sf"/>
</dbReference>
<dbReference type="GO" id="GO:0004843">
    <property type="term" value="F:cysteine-type deubiquitinase activity"/>
    <property type="evidence" value="ECO:0007669"/>
    <property type="project" value="UniProtKB-UniRule"/>
</dbReference>
<dbReference type="GO" id="GO:0005634">
    <property type="term" value="C:nucleus"/>
    <property type="evidence" value="ECO:0007669"/>
    <property type="project" value="TreeGrafter"/>
</dbReference>
<dbReference type="GO" id="GO:0016579">
    <property type="term" value="P:protein deubiquitination"/>
    <property type="evidence" value="ECO:0007669"/>
    <property type="project" value="InterPro"/>
</dbReference>
<dbReference type="EC" id="3.4.19.12" evidence="7"/>
<sequence length="766" mass="86702">MLSFIESLLDYIKIDLAKHYSSSFTPDNFQFFLVIGASLFFLYTPTKFLLYAVQKPTKRKDRRNYSRYLTRFANTIFNALDYLKENYLMSMYSKRTKSFQKSNLRILGKHAMKHGGNVGGLINDGNTCFMNCVIQSLASSNDFVEYLDERVRCISDNYTETSQNDTPTANEESNDSDNNTDEKSSASGSLFNRLGLSSSSNSLSEEKKKHFIYSLSMMLTKLNSKHGNTNSDYNLAPLAKKMSNGFEKHSFLGYNQEDAQEFFQLVLSNIEKDSKTITPETSDNKEKTVSLTRDDLDKLNSNVDGLSNFYIPAIQIDPSLENVDQTAFKYKFLTPADGLTVERIGCLKCGETGGLRYSVSSGLSLSLPENSSYKSIELDSLLSNYISEEIIEGVECDRCSLEYVVEFLTKELESENTPEFLKTKYLERIDAIKKELAKPIISDEVAKINKSKNIREKGKKSKQAYISKPSAYLSLHINRSVFDYSTGYIRKNNCSIDFPTKLDLNKYVASYDDVNLDARLSMRKQDDLIKAKYEAMGHKLVGEDLDDVHSPSATESLKSSESEIFEETTGIADSVSDIEDIKVDDEAKQMKQGSNNSNPSSSSKIEELEQQISSFYKPELVYNLKAVIVHYGTHNYGHYIAFRKYRGTWWRISDETVEVVDEQQVLSTPGVFMLFYEKPNEKDSQYEFDLESLDNDDPESHLDVEIDPQALQRVKLDGPSDTSSCESDSDSDNDSDNDSESDDEITEAEKLEAEKEQSMAIATIGI</sequence>
<keyword evidence="9" id="KW-1133">Transmembrane helix</keyword>
<comment type="caution">
    <text evidence="11">The sequence shown here is derived from an EMBL/GenBank/DDBJ whole genome shotgun (WGS) entry which is preliminary data.</text>
</comment>
<evidence type="ECO:0000256" key="7">
    <source>
        <dbReference type="RuleBase" id="RU366025"/>
    </source>
</evidence>
<dbReference type="PROSITE" id="PS50235">
    <property type="entry name" value="USP_3"/>
    <property type="match status" value="1"/>
</dbReference>
<dbReference type="GeneID" id="90075391"/>
<keyword evidence="9" id="KW-0472">Membrane</keyword>
<keyword evidence="9" id="KW-0812">Transmembrane</keyword>
<dbReference type="InterPro" id="IPR028889">
    <property type="entry name" value="USP"/>
</dbReference>
<dbReference type="AlphaFoldDB" id="A0AAV5QSB2"/>
<reference evidence="11 12" key="1">
    <citation type="journal article" date="2023" name="Elife">
        <title>Identification of key yeast species and microbe-microbe interactions impacting larval growth of Drosophila in the wild.</title>
        <authorList>
            <person name="Mure A."/>
            <person name="Sugiura Y."/>
            <person name="Maeda R."/>
            <person name="Honda K."/>
            <person name="Sakurai N."/>
            <person name="Takahashi Y."/>
            <person name="Watada M."/>
            <person name="Katoh T."/>
            <person name="Gotoh A."/>
            <person name="Gotoh Y."/>
            <person name="Taniguchi I."/>
            <person name="Nakamura K."/>
            <person name="Hayashi T."/>
            <person name="Katayama T."/>
            <person name="Uemura T."/>
            <person name="Hattori Y."/>
        </authorList>
    </citation>
    <scope>NUCLEOTIDE SEQUENCE [LARGE SCALE GENOMIC DNA]</scope>
    <source>
        <strain evidence="11 12">SC-9</strain>
    </source>
</reference>
<feature type="region of interest" description="Disordered" evidence="8">
    <location>
        <begin position="709"/>
        <end position="766"/>
    </location>
</feature>
<dbReference type="Gene3D" id="3.90.70.10">
    <property type="entry name" value="Cysteine proteinases"/>
    <property type="match status" value="1"/>
</dbReference>
<keyword evidence="12" id="KW-1185">Reference proteome</keyword>
<comment type="catalytic activity">
    <reaction evidence="1 7">
        <text>Thiol-dependent hydrolysis of ester, thioester, amide, peptide and isopeptide bonds formed by the C-terminal Gly of ubiquitin (a 76-residue protein attached to proteins as an intracellular targeting signal).</text>
        <dbReference type="EC" id="3.4.19.12"/>
    </reaction>
</comment>
<dbReference type="EMBL" id="BTFZ01000011">
    <property type="protein sequence ID" value="GMM37416.1"/>
    <property type="molecule type" value="Genomic_DNA"/>
</dbReference>
<evidence type="ECO:0000259" key="10">
    <source>
        <dbReference type="PROSITE" id="PS50235"/>
    </source>
</evidence>